<keyword evidence="3" id="KW-1185">Reference proteome</keyword>
<feature type="compositionally biased region" description="Polar residues" evidence="1">
    <location>
        <begin position="8"/>
        <end position="28"/>
    </location>
</feature>
<evidence type="ECO:0000256" key="1">
    <source>
        <dbReference type="SAM" id="MobiDB-lite"/>
    </source>
</evidence>
<feature type="region of interest" description="Disordered" evidence="1">
    <location>
        <begin position="480"/>
        <end position="511"/>
    </location>
</feature>
<feature type="region of interest" description="Disordered" evidence="1">
    <location>
        <begin position="1"/>
        <end position="162"/>
    </location>
</feature>
<accession>A0A5C3MMJ1</accession>
<evidence type="ECO:0000313" key="3">
    <source>
        <dbReference type="Proteomes" id="UP000305948"/>
    </source>
</evidence>
<reference evidence="2 3" key="1">
    <citation type="journal article" date="2019" name="Nat. Ecol. Evol.">
        <title>Megaphylogeny resolves global patterns of mushroom evolution.</title>
        <authorList>
            <person name="Varga T."/>
            <person name="Krizsan K."/>
            <person name="Foldi C."/>
            <person name="Dima B."/>
            <person name="Sanchez-Garcia M."/>
            <person name="Sanchez-Ramirez S."/>
            <person name="Szollosi G.J."/>
            <person name="Szarkandi J.G."/>
            <person name="Papp V."/>
            <person name="Albert L."/>
            <person name="Andreopoulos W."/>
            <person name="Angelini C."/>
            <person name="Antonin V."/>
            <person name="Barry K.W."/>
            <person name="Bougher N.L."/>
            <person name="Buchanan P."/>
            <person name="Buyck B."/>
            <person name="Bense V."/>
            <person name="Catcheside P."/>
            <person name="Chovatia M."/>
            <person name="Cooper J."/>
            <person name="Damon W."/>
            <person name="Desjardin D."/>
            <person name="Finy P."/>
            <person name="Geml J."/>
            <person name="Haridas S."/>
            <person name="Hughes K."/>
            <person name="Justo A."/>
            <person name="Karasinski D."/>
            <person name="Kautmanova I."/>
            <person name="Kiss B."/>
            <person name="Kocsube S."/>
            <person name="Kotiranta H."/>
            <person name="LaButti K.M."/>
            <person name="Lechner B.E."/>
            <person name="Liimatainen K."/>
            <person name="Lipzen A."/>
            <person name="Lukacs Z."/>
            <person name="Mihaltcheva S."/>
            <person name="Morgado L.N."/>
            <person name="Niskanen T."/>
            <person name="Noordeloos M.E."/>
            <person name="Ohm R.A."/>
            <person name="Ortiz-Santana B."/>
            <person name="Ovrebo C."/>
            <person name="Racz N."/>
            <person name="Riley R."/>
            <person name="Savchenko A."/>
            <person name="Shiryaev A."/>
            <person name="Soop K."/>
            <person name="Spirin V."/>
            <person name="Szebenyi C."/>
            <person name="Tomsovsky M."/>
            <person name="Tulloss R.E."/>
            <person name="Uehling J."/>
            <person name="Grigoriev I.V."/>
            <person name="Vagvolgyi C."/>
            <person name="Papp T."/>
            <person name="Martin F.M."/>
            <person name="Miettinen O."/>
            <person name="Hibbett D.S."/>
            <person name="Nagy L.G."/>
        </authorList>
    </citation>
    <scope>NUCLEOTIDE SEQUENCE [LARGE SCALE GENOMIC DNA]</scope>
    <source>
        <strain evidence="2 3">OMC1185</strain>
    </source>
</reference>
<dbReference type="AlphaFoldDB" id="A0A5C3MMJ1"/>
<dbReference type="OrthoDB" id="2505887at2759"/>
<feature type="compositionally biased region" description="Basic residues" evidence="1">
    <location>
        <begin position="84"/>
        <end position="100"/>
    </location>
</feature>
<protein>
    <submittedName>
        <fullName evidence="2">Uncharacterized protein</fullName>
    </submittedName>
</protein>
<evidence type="ECO:0000313" key="2">
    <source>
        <dbReference type="EMBL" id="TFK46632.1"/>
    </source>
</evidence>
<dbReference type="Proteomes" id="UP000305948">
    <property type="component" value="Unassembled WGS sequence"/>
</dbReference>
<dbReference type="EMBL" id="ML213528">
    <property type="protein sequence ID" value="TFK46632.1"/>
    <property type="molecule type" value="Genomic_DNA"/>
</dbReference>
<organism evidence="2 3">
    <name type="scientific">Heliocybe sulcata</name>
    <dbReference type="NCBI Taxonomy" id="5364"/>
    <lineage>
        <taxon>Eukaryota</taxon>
        <taxon>Fungi</taxon>
        <taxon>Dikarya</taxon>
        <taxon>Basidiomycota</taxon>
        <taxon>Agaricomycotina</taxon>
        <taxon>Agaricomycetes</taxon>
        <taxon>Gloeophyllales</taxon>
        <taxon>Gloeophyllaceae</taxon>
        <taxon>Heliocybe</taxon>
    </lineage>
</organism>
<proteinExistence type="predicted"/>
<feature type="region of interest" description="Disordered" evidence="1">
    <location>
        <begin position="817"/>
        <end position="849"/>
    </location>
</feature>
<feature type="region of interest" description="Disordered" evidence="1">
    <location>
        <begin position="590"/>
        <end position="718"/>
    </location>
</feature>
<feature type="compositionally biased region" description="Pro residues" evidence="1">
    <location>
        <begin position="499"/>
        <end position="509"/>
    </location>
</feature>
<sequence>MRKAAQKATGSFAAQLTDSDSDGPTPSGASDAFPSPKKGKSVVTYNRKGRTIASSKSKGSVARTTAGARRKSTKTAEAPSITQKRSKSTIRTSSAKRRRLSSSPLSSATESDKSRASSEEPPSTTRESPRKRAPSSSTSLSELSFLESSRASIPPAKAPMQRPRVFDKTVSRLSIFSSQNLPSASVVNSVSIEDEWDIRRLGSVVWVRIDQHGEVTTEEVGDENDASTAAIWWPGRIMNEDTNDTPLHVSLFGKPSTYASDAVEIDKPSPNNILSMHCSKHTLRFNSNTFTLARPLDGFRASPHKKQKTELQKRWSEAVSQMISEDAEDNDGLVSVSSLFTYAGTSATDSFASNSTKTKASASTTTLKSKTRALPYDSDSDLDLELDRWSPPPPDSLLEIPGELVLARESTKKTEYWPAKVMAYIPPPRPTVKPKYELLYLDSAVIQVTRDLFFTCEDPEFMSCKLGEFESATTLDDAHNDDAADADEADPTMSNSHPDLPPPSLPPPSRTEFCELSIPAQFAYVKPILALIMAEKYEPAKARHDAFMKGGAARVNVCRDAAAKGDMTAVEVAQLRKCLTRWLLNEHPAVGEEDTVRSPDHAGASGPSARPIDVDLAQEPVADTEPAQRQPSNDVLMDAGASVPSSPPVDMDSTRRPAVESSEPEVIPSSPVEMPPSSFTVTDDQEADDKLFSPTDRSGETESAEEQGQLPSMERQTSCQISLGAGDVAAPIEEHEHLDHARKTPSFDSLSGVEKVEYCSNVLLPEATVQLMLWRWEKRSTLEPEDAEEEANLHRLGLEKAEETDWVHDVLRLRQAKEKSRLNKAGSAHPPKSSSKGLWGTRSRPRNVS</sequence>
<dbReference type="STRING" id="5364.A0A5C3MMJ1"/>
<gene>
    <name evidence="2" type="ORF">OE88DRAFT_1687381</name>
</gene>
<feature type="compositionally biased region" description="Low complexity" evidence="1">
    <location>
        <begin position="135"/>
        <end position="149"/>
    </location>
</feature>
<name>A0A5C3MMJ1_9AGAM</name>
<feature type="compositionally biased region" description="Low complexity" evidence="1">
    <location>
        <begin position="659"/>
        <end position="678"/>
    </location>
</feature>